<evidence type="ECO:0000259" key="4">
    <source>
        <dbReference type="PROSITE" id="PS01031"/>
    </source>
</evidence>
<evidence type="ECO:0000256" key="1">
    <source>
        <dbReference type="ARBA" id="ARBA00023016"/>
    </source>
</evidence>
<dbReference type="PROSITE" id="PS01031">
    <property type="entry name" value="SHSP"/>
    <property type="match status" value="1"/>
</dbReference>
<gene>
    <name evidence="5" type="primary">HSP20</name>
</gene>
<dbReference type="Gene3D" id="2.60.40.790">
    <property type="match status" value="1"/>
</dbReference>
<dbReference type="Pfam" id="PF00011">
    <property type="entry name" value="HSP20"/>
    <property type="match status" value="1"/>
</dbReference>
<proteinExistence type="inferred from homology"/>
<dbReference type="InterPro" id="IPR008978">
    <property type="entry name" value="HSP20-like_chaperone"/>
</dbReference>
<feature type="non-terminal residue" evidence="5">
    <location>
        <position position="125"/>
    </location>
</feature>
<dbReference type="InterPro" id="IPR031107">
    <property type="entry name" value="Small_HSP"/>
</dbReference>
<sequence length="125" mass="14323">MFTSIFSSRSRGSWIPPIDIIDQDSNFTMIMDLPEVKKEDLKVYTERSNIVCISGNRYRSKQDEDLKDLLIVAERGYGRFERCFELPTSIDDSSVKASFRNQILRVVVPKEASKDVNPSASIKIE</sequence>
<accession>A0A4P2TYI0</accession>
<keyword evidence="1 5" id="KW-0346">Stress response</keyword>
<dbReference type="EMBL" id="MH422291">
    <property type="protein sequence ID" value="AXL08057.1"/>
    <property type="molecule type" value="Genomic_DNA"/>
</dbReference>
<comment type="similarity">
    <text evidence="2 3">Belongs to the small heat shock protein (HSP20) family.</text>
</comment>
<feature type="domain" description="SHSP" evidence="4">
    <location>
        <begin position="9"/>
        <end position="125"/>
    </location>
</feature>
<name>A0A4P2TYI0_9TRYP</name>
<protein>
    <submittedName>
        <fullName evidence="5">Small heat shock protein 20</fullName>
    </submittedName>
</protein>
<evidence type="ECO:0000313" key="5">
    <source>
        <dbReference type="EMBL" id="AXL08057.1"/>
    </source>
</evidence>
<evidence type="ECO:0000256" key="2">
    <source>
        <dbReference type="PROSITE-ProRule" id="PRU00285"/>
    </source>
</evidence>
<dbReference type="SUPFAM" id="SSF49764">
    <property type="entry name" value="HSP20-like chaperones"/>
    <property type="match status" value="1"/>
</dbReference>
<dbReference type="CDD" id="cd06464">
    <property type="entry name" value="ACD_sHsps-like"/>
    <property type="match status" value="1"/>
</dbReference>
<dbReference type="AlphaFoldDB" id="A0A4P2TYI0"/>
<organism evidence="5">
    <name type="scientific">Phytomonas sp</name>
    <dbReference type="NCBI Taxonomy" id="28007"/>
    <lineage>
        <taxon>Eukaryota</taxon>
        <taxon>Discoba</taxon>
        <taxon>Euglenozoa</taxon>
        <taxon>Kinetoplastea</taxon>
        <taxon>Metakinetoplastina</taxon>
        <taxon>Trypanosomatida</taxon>
        <taxon>Trypanosomatidae</taxon>
        <taxon>Phytomonas</taxon>
    </lineage>
</organism>
<evidence type="ECO:0000256" key="3">
    <source>
        <dbReference type="RuleBase" id="RU003616"/>
    </source>
</evidence>
<dbReference type="PANTHER" id="PTHR11527">
    <property type="entry name" value="HEAT-SHOCK PROTEIN 20 FAMILY MEMBER"/>
    <property type="match status" value="1"/>
</dbReference>
<reference evidence="5" key="1">
    <citation type="submission" date="2018-05" db="EMBL/GenBank/DDBJ databases">
        <title>Genome-wide identification and phylogeny of proteins bearing alpha-crystallin domain-like unveil eight evolutionarily conserved protein families, including the small heat shock proteins, in protists of Kinetoplastea.</title>
        <authorList>
            <person name="Costa-Martins A.G."/>
            <person name="Lima L."/>
            <person name="Alves J.M.P."/>
            <person name="Serrano M.G."/>
            <person name="Buck G.A."/>
            <person name="Camargo E.P."/>
            <person name="Teixeira M.M.G."/>
        </authorList>
    </citation>
    <scope>NUCLEOTIDE SEQUENCE</scope>
    <source>
        <strain evidence="5">HF955200.1_1440</strain>
    </source>
</reference>
<dbReference type="InterPro" id="IPR002068">
    <property type="entry name" value="A-crystallin/Hsp20_dom"/>
</dbReference>